<comment type="caution">
    <text evidence="1">The sequence shown here is derived from an EMBL/GenBank/DDBJ whole genome shotgun (WGS) entry which is preliminary data.</text>
</comment>
<name>A0A3L8D4P6_OOCBI</name>
<dbReference type="Proteomes" id="UP000279307">
    <property type="component" value="Chromosome 13"/>
</dbReference>
<sequence length="166" mass="19243">MEFYQSAAKEQKQLTHGHRIHLSNDVCGSANVRVITVRVHRVSIDHQLRYARTQSRTQTKAQVRIHPRGPLAHASYLRPNYLRICISLALRFAPNRRYFCSCLPDVRSCLRRPYREVDHSIEDSLKISSLDSIQKAMIFFHLIITYALSACRKSSHNLITAGNFFY</sequence>
<proteinExistence type="predicted"/>
<reference evidence="1 2" key="1">
    <citation type="journal article" date="2018" name="Genome Res.">
        <title>The genomic architecture and molecular evolution of ant odorant receptors.</title>
        <authorList>
            <person name="McKenzie S.K."/>
            <person name="Kronauer D.J.C."/>
        </authorList>
    </citation>
    <scope>NUCLEOTIDE SEQUENCE [LARGE SCALE GENOMIC DNA]</scope>
    <source>
        <strain evidence="1">Clonal line C1</strain>
    </source>
</reference>
<dbReference type="EMBL" id="QOIP01000013">
    <property type="protein sequence ID" value="RLU15360.1"/>
    <property type="molecule type" value="Genomic_DNA"/>
</dbReference>
<evidence type="ECO:0000313" key="2">
    <source>
        <dbReference type="Proteomes" id="UP000279307"/>
    </source>
</evidence>
<dbReference type="AlphaFoldDB" id="A0A3L8D4P6"/>
<evidence type="ECO:0000313" key="1">
    <source>
        <dbReference type="EMBL" id="RLU15360.1"/>
    </source>
</evidence>
<organism evidence="1 2">
    <name type="scientific">Ooceraea biroi</name>
    <name type="common">Clonal raider ant</name>
    <name type="synonym">Cerapachys biroi</name>
    <dbReference type="NCBI Taxonomy" id="2015173"/>
    <lineage>
        <taxon>Eukaryota</taxon>
        <taxon>Metazoa</taxon>
        <taxon>Ecdysozoa</taxon>
        <taxon>Arthropoda</taxon>
        <taxon>Hexapoda</taxon>
        <taxon>Insecta</taxon>
        <taxon>Pterygota</taxon>
        <taxon>Neoptera</taxon>
        <taxon>Endopterygota</taxon>
        <taxon>Hymenoptera</taxon>
        <taxon>Apocrita</taxon>
        <taxon>Aculeata</taxon>
        <taxon>Formicoidea</taxon>
        <taxon>Formicidae</taxon>
        <taxon>Dorylinae</taxon>
        <taxon>Ooceraea</taxon>
    </lineage>
</organism>
<accession>A0A3L8D4P6</accession>
<protein>
    <submittedName>
        <fullName evidence="1">Uncharacterized protein</fullName>
    </submittedName>
</protein>
<gene>
    <name evidence="1" type="ORF">DMN91_012354</name>
</gene>